<comment type="caution">
    <text evidence="2">The sequence shown here is derived from an EMBL/GenBank/DDBJ whole genome shotgun (WGS) entry which is preliminary data.</text>
</comment>
<dbReference type="RefSeq" id="WP_203996004.1">
    <property type="nucleotide sequence ID" value="NZ_BOPG01000027.1"/>
</dbReference>
<feature type="domain" description="TRASH" evidence="1">
    <location>
        <begin position="265"/>
        <end position="303"/>
    </location>
</feature>
<dbReference type="PANTHER" id="PTHR30388:SF6">
    <property type="entry name" value="XANTHINE DEHYDROGENASE SUBUNIT A-RELATED"/>
    <property type="match status" value="1"/>
</dbReference>
<accession>A0A8J4E2G0</accession>
<keyword evidence="3" id="KW-1185">Reference proteome</keyword>
<dbReference type="Pfam" id="PF02625">
    <property type="entry name" value="XdhC_CoxI"/>
    <property type="match status" value="1"/>
</dbReference>
<proteinExistence type="predicted"/>
<name>A0A8J4E2G0_9ACTN</name>
<dbReference type="PANTHER" id="PTHR30388">
    <property type="entry name" value="ALDEHYDE OXIDOREDUCTASE MOLYBDENUM COFACTOR ASSEMBLY PROTEIN"/>
    <property type="match status" value="1"/>
</dbReference>
<reference evidence="2" key="1">
    <citation type="submission" date="2021-01" db="EMBL/GenBank/DDBJ databases">
        <title>Whole genome shotgun sequence of Virgisporangium aurantiacum NBRC 16421.</title>
        <authorList>
            <person name="Komaki H."/>
            <person name="Tamura T."/>
        </authorList>
    </citation>
    <scope>NUCLEOTIDE SEQUENCE</scope>
    <source>
        <strain evidence="2">NBRC 16421</strain>
    </source>
</reference>
<evidence type="ECO:0000313" key="3">
    <source>
        <dbReference type="Proteomes" id="UP000612585"/>
    </source>
</evidence>
<dbReference type="Proteomes" id="UP000612585">
    <property type="component" value="Unassembled WGS sequence"/>
</dbReference>
<gene>
    <name evidence="2" type="ORF">Vau01_045130</name>
</gene>
<dbReference type="InterPro" id="IPR011017">
    <property type="entry name" value="TRASH_dom"/>
</dbReference>
<evidence type="ECO:0000313" key="2">
    <source>
        <dbReference type="EMBL" id="GIJ56997.1"/>
    </source>
</evidence>
<evidence type="ECO:0000259" key="1">
    <source>
        <dbReference type="SMART" id="SM00746"/>
    </source>
</evidence>
<dbReference type="Gene3D" id="3.40.50.720">
    <property type="entry name" value="NAD(P)-binding Rossmann-like Domain"/>
    <property type="match status" value="1"/>
</dbReference>
<dbReference type="SMART" id="SM00746">
    <property type="entry name" value="TRASH"/>
    <property type="match status" value="1"/>
</dbReference>
<dbReference type="EMBL" id="BOPG01000027">
    <property type="protein sequence ID" value="GIJ56997.1"/>
    <property type="molecule type" value="Genomic_DNA"/>
</dbReference>
<sequence>MPDFEILHLAEQLSARGEEFALATVVWRQGPSSGQSGSRALITASGQLHGWIGGACAEPVVIREARRVIAEGTAKLLLLGRADQLDDVVPDGMVAVAISCQSEGAMHVYVEPVVPSPHLTIVGRSPMVHTLADLARALGWRVDVRDGPDLSPADLDTRSIVIVATQGHGDEEAVEQAVQAFPAFVGLVASRRRGEAVLGYLADRGVPRNLLDRVQVPVGLDLGHTTHREIAVAVLAQLVQLRAAGALTPPPSEETTKAEPADAIDPVCGMTVRADASSHPLEHDGVTDYFCCVGCRDAFSARLGG</sequence>
<dbReference type="InterPro" id="IPR052698">
    <property type="entry name" value="MoCofactor_Util/Proc"/>
</dbReference>
<dbReference type="InterPro" id="IPR027051">
    <property type="entry name" value="XdhC_Rossmann_dom"/>
</dbReference>
<organism evidence="2 3">
    <name type="scientific">Virgisporangium aurantiacum</name>
    <dbReference type="NCBI Taxonomy" id="175570"/>
    <lineage>
        <taxon>Bacteria</taxon>
        <taxon>Bacillati</taxon>
        <taxon>Actinomycetota</taxon>
        <taxon>Actinomycetes</taxon>
        <taxon>Micromonosporales</taxon>
        <taxon>Micromonosporaceae</taxon>
        <taxon>Virgisporangium</taxon>
    </lineage>
</organism>
<protein>
    <recommendedName>
        <fullName evidence="1">TRASH domain-containing protein</fullName>
    </recommendedName>
</protein>
<dbReference type="InterPro" id="IPR003777">
    <property type="entry name" value="XdhC_CoxI"/>
</dbReference>
<dbReference type="AlphaFoldDB" id="A0A8J4E2G0"/>
<dbReference type="Pfam" id="PF13478">
    <property type="entry name" value="XdhC_C"/>
    <property type="match status" value="1"/>
</dbReference>